<keyword evidence="8" id="KW-1185">Reference proteome</keyword>
<dbReference type="PROSITE" id="PS50800">
    <property type="entry name" value="SAP"/>
    <property type="match status" value="1"/>
</dbReference>
<name>A0A136JFG5_9PEZI</name>
<dbReference type="PANTHER" id="PTHR21540">
    <property type="entry name" value="RING FINGER AND SWIM DOMAIN-CONTAINING PROTEIN 2"/>
    <property type="match status" value="1"/>
</dbReference>
<dbReference type="Gene3D" id="1.10.720.30">
    <property type="entry name" value="SAP domain"/>
    <property type="match status" value="1"/>
</dbReference>
<dbReference type="InterPro" id="IPR001841">
    <property type="entry name" value="Znf_RING"/>
</dbReference>
<dbReference type="EMBL" id="KQ964246">
    <property type="protein sequence ID" value="KXJ95848.1"/>
    <property type="molecule type" value="Genomic_DNA"/>
</dbReference>
<dbReference type="SUPFAM" id="SSF57850">
    <property type="entry name" value="RING/U-box"/>
    <property type="match status" value="1"/>
</dbReference>
<dbReference type="InterPro" id="IPR036361">
    <property type="entry name" value="SAP_dom_sf"/>
</dbReference>
<dbReference type="Gene3D" id="3.30.40.10">
    <property type="entry name" value="Zinc/RING finger domain, C3HC4 (zinc finger)"/>
    <property type="match status" value="1"/>
</dbReference>
<keyword evidence="2" id="KW-0479">Metal-binding</keyword>
<proteinExistence type="predicted"/>
<dbReference type="Proteomes" id="UP000070501">
    <property type="component" value="Unassembled WGS sequence"/>
</dbReference>
<sequence length="386" mass="42651">MSEADYHNESGDMMSANSHDDALSATEPDVEKAKPKPKQKRKTQPLKYPEGYERLTKKGKGTWAKGCGPLPDDIDWSTIDYNVLKDQCSMRGIPQSGKRAELVQYLTDYKEPDFSAMSSRPTIVGMHKSATGERRRSAWQDEPPAVHVKNAVRIKNERMYILAWSDVSTGSMHAASFTVATEGTGDRDPYCVKIDQVPSCDCPATKYHRQGVCKHILYILAHVLKITEPLLIQESFFTEDLAVMLEPVLGPPSNKLKMAVNRKELAGEDCPICFKDFGDGATTTRCLDCSAAYHTRCFNQYTELRSGYSKHAVACILCQQPWTLPGPWGQEALNIEDQAIADAKVAEKAAAKEAKAAAKAAEKAATKKAKEAAKAEKKTNSKKSKK</sequence>
<dbReference type="InterPro" id="IPR013083">
    <property type="entry name" value="Znf_RING/FYVE/PHD"/>
</dbReference>
<evidence type="ECO:0000256" key="1">
    <source>
        <dbReference type="ARBA" id="ARBA00015551"/>
    </source>
</evidence>
<gene>
    <name evidence="7" type="ORF">Micbo1qcDRAFT_217586</name>
</gene>
<dbReference type="PROSITE" id="PS50966">
    <property type="entry name" value="ZF_SWIM"/>
    <property type="match status" value="1"/>
</dbReference>
<accession>A0A136JFG5</accession>
<feature type="domain" description="RING-type" evidence="4">
    <location>
        <begin position="270"/>
        <end position="319"/>
    </location>
</feature>
<dbReference type="STRING" id="196109.A0A136JFG5"/>
<feature type="domain" description="SAP" evidence="5">
    <location>
        <begin position="76"/>
        <end position="110"/>
    </location>
</feature>
<protein>
    <recommendedName>
        <fullName evidence="1">Postreplication repair E3 ubiquitin-protein ligase RAD18</fullName>
    </recommendedName>
</protein>
<dbReference type="InterPro" id="IPR039903">
    <property type="entry name" value="Zswim2"/>
</dbReference>
<dbReference type="InterPro" id="IPR007527">
    <property type="entry name" value="Znf_SWIM"/>
</dbReference>
<dbReference type="InParanoid" id="A0A136JFG5"/>
<evidence type="ECO:0000313" key="8">
    <source>
        <dbReference type="Proteomes" id="UP000070501"/>
    </source>
</evidence>
<evidence type="ECO:0000259" key="5">
    <source>
        <dbReference type="PROSITE" id="PS50800"/>
    </source>
</evidence>
<dbReference type="GO" id="GO:0008270">
    <property type="term" value="F:zinc ion binding"/>
    <property type="evidence" value="ECO:0007669"/>
    <property type="project" value="UniProtKB-KW"/>
</dbReference>
<evidence type="ECO:0000256" key="3">
    <source>
        <dbReference type="SAM" id="MobiDB-lite"/>
    </source>
</evidence>
<feature type="compositionally biased region" description="Basic and acidic residues" evidence="3">
    <location>
        <begin position="366"/>
        <end position="379"/>
    </location>
</feature>
<organism evidence="7 8">
    <name type="scientific">Microdochium bolleyi</name>
    <dbReference type="NCBI Taxonomy" id="196109"/>
    <lineage>
        <taxon>Eukaryota</taxon>
        <taxon>Fungi</taxon>
        <taxon>Dikarya</taxon>
        <taxon>Ascomycota</taxon>
        <taxon>Pezizomycotina</taxon>
        <taxon>Sordariomycetes</taxon>
        <taxon>Xylariomycetidae</taxon>
        <taxon>Xylariales</taxon>
        <taxon>Microdochiaceae</taxon>
        <taxon>Microdochium</taxon>
    </lineage>
</organism>
<dbReference type="PANTHER" id="PTHR21540:SF0">
    <property type="entry name" value="PHD FAMILY PROTEIN"/>
    <property type="match status" value="1"/>
</dbReference>
<feature type="compositionally biased region" description="Basic and acidic residues" evidence="3">
    <location>
        <begin position="1"/>
        <end position="10"/>
    </location>
</feature>
<dbReference type="AlphaFoldDB" id="A0A136JFG5"/>
<evidence type="ECO:0000256" key="2">
    <source>
        <dbReference type="PROSITE-ProRule" id="PRU00175"/>
    </source>
</evidence>
<feature type="domain" description="SWIM-type" evidence="6">
    <location>
        <begin position="190"/>
        <end position="224"/>
    </location>
</feature>
<evidence type="ECO:0000259" key="6">
    <source>
        <dbReference type="PROSITE" id="PS50966"/>
    </source>
</evidence>
<evidence type="ECO:0000313" key="7">
    <source>
        <dbReference type="EMBL" id="KXJ95848.1"/>
    </source>
</evidence>
<feature type="compositionally biased region" description="Basic residues" evidence="3">
    <location>
        <begin position="35"/>
        <end position="44"/>
    </location>
</feature>
<feature type="region of interest" description="Disordered" evidence="3">
    <location>
        <begin position="1"/>
        <end position="53"/>
    </location>
</feature>
<keyword evidence="2" id="KW-0862">Zinc</keyword>
<evidence type="ECO:0000259" key="4">
    <source>
        <dbReference type="PROSITE" id="PS50089"/>
    </source>
</evidence>
<dbReference type="PROSITE" id="PS50089">
    <property type="entry name" value="ZF_RING_2"/>
    <property type="match status" value="1"/>
</dbReference>
<keyword evidence="2" id="KW-0863">Zinc-finger</keyword>
<feature type="region of interest" description="Disordered" evidence="3">
    <location>
        <begin position="366"/>
        <end position="386"/>
    </location>
</feature>
<reference evidence="8" key="1">
    <citation type="submission" date="2016-02" db="EMBL/GenBank/DDBJ databases">
        <title>Draft genome sequence of Microdochium bolleyi, a fungal endophyte of beachgrass.</title>
        <authorList>
            <consortium name="DOE Joint Genome Institute"/>
            <person name="David A.S."/>
            <person name="May G."/>
            <person name="Haridas S."/>
            <person name="Lim J."/>
            <person name="Wang M."/>
            <person name="Labutti K."/>
            <person name="Lipzen A."/>
            <person name="Barry K."/>
            <person name="Grigoriev I.V."/>
        </authorList>
    </citation>
    <scope>NUCLEOTIDE SEQUENCE [LARGE SCALE GENOMIC DNA]</scope>
    <source>
        <strain evidence="8">J235TASD1</strain>
    </source>
</reference>
<dbReference type="OrthoDB" id="2122982at2759"/>
<dbReference type="GO" id="GO:0061630">
    <property type="term" value="F:ubiquitin protein ligase activity"/>
    <property type="evidence" value="ECO:0007669"/>
    <property type="project" value="InterPro"/>
</dbReference>
<dbReference type="InterPro" id="IPR003034">
    <property type="entry name" value="SAP_dom"/>
</dbReference>